<dbReference type="InterPro" id="IPR013112">
    <property type="entry name" value="FAD-bd_8"/>
</dbReference>
<evidence type="ECO:0000313" key="3">
    <source>
        <dbReference type="Proteomes" id="UP001500840"/>
    </source>
</evidence>
<dbReference type="InterPro" id="IPR039261">
    <property type="entry name" value="FNR_nucleotide-bd"/>
</dbReference>
<dbReference type="Gene3D" id="3.40.50.80">
    <property type="entry name" value="Nucleotide-binding domain of ferredoxin-NADP reductase (FNR) module"/>
    <property type="match status" value="1"/>
</dbReference>
<dbReference type="EMBL" id="BAABGA010000099">
    <property type="protein sequence ID" value="GAA4468743.1"/>
    <property type="molecule type" value="Genomic_DNA"/>
</dbReference>
<dbReference type="PANTHER" id="PTHR47354">
    <property type="entry name" value="NADH OXIDOREDUCTASE HCR"/>
    <property type="match status" value="1"/>
</dbReference>
<name>A0ABP8NP08_9BACT</name>
<dbReference type="InterPro" id="IPR017927">
    <property type="entry name" value="FAD-bd_FR_type"/>
</dbReference>
<evidence type="ECO:0000259" key="1">
    <source>
        <dbReference type="PROSITE" id="PS51384"/>
    </source>
</evidence>
<dbReference type="PRINTS" id="PR00410">
    <property type="entry name" value="PHEHYDRXLASE"/>
</dbReference>
<dbReference type="Pfam" id="PF08022">
    <property type="entry name" value="FAD_binding_8"/>
    <property type="match status" value="1"/>
</dbReference>
<accession>A0ABP8NP08</accession>
<protein>
    <recommendedName>
        <fullName evidence="1">FAD-binding FR-type domain-containing protein</fullName>
    </recommendedName>
</protein>
<comment type="caution">
    <text evidence="2">The sequence shown here is derived from an EMBL/GenBank/DDBJ whole genome shotgun (WGS) entry which is preliminary data.</text>
</comment>
<dbReference type="RefSeq" id="WP_345327366.1">
    <property type="nucleotide sequence ID" value="NZ_BAABGA010000099.1"/>
</dbReference>
<dbReference type="PROSITE" id="PS51384">
    <property type="entry name" value="FAD_FR"/>
    <property type="match status" value="1"/>
</dbReference>
<dbReference type="PANTHER" id="PTHR47354:SF5">
    <property type="entry name" value="PROTEIN RFBI"/>
    <property type="match status" value="1"/>
</dbReference>
<dbReference type="SUPFAM" id="SSF63380">
    <property type="entry name" value="Riboflavin synthase domain-like"/>
    <property type="match status" value="1"/>
</dbReference>
<feature type="domain" description="FAD-binding FR-type" evidence="1">
    <location>
        <begin position="1"/>
        <end position="106"/>
    </location>
</feature>
<evidence type="ECO:0000313" key="2">
    <source>
        <dbReference type="EMBL" id="GAA4468743.1"/>
    </source>
</evidence>
<dbReference type="InterPro" id="IPR017938">
    <property type="entry name" value="Riboflavin_synthase-like_b-brl"/>
</dbReference>
<dbReference type="Pfam" id="PF00175">
    <property type="entry name" value="NAD_binding_1"/>
    <property type="match status" value="1"/>
</dbReference>
<dbReference type="Gene3D" id="2.40.30.10">
    <property type="entry name" value="Translation factors"/>
    <property type="match status" value="1"/>
</dbReference>
<sequence>MHREPLAKNVNLYVIEKPDGFSFRPGQAVELSIDEEKWREDKHPFTITSLPDNLRLEFIIKSYPVTKNPRHDGMTEHLGRDVEVDDRVLFGDVWGAIENRGTGVFIAGGAGMTPFVAILRKLEQDKRIDGNRLFFSNRTEAEVFLHGEFARLLGRNAILTLTGEKHRNYESGRIDRAWLESRVDNFDQPFYLCGPPKMVEELSGTLEWLGANADSLVFEK</sequence>
<dbReference type="SUPFAM" id="SSF52343">
    <property type="entry name" value="Ferredoxin reductase-like, C-terminal NADP-linked domain"/>
    <property type="match status" value="1"/>
</dbReference>
<dbReference type="Proteomes" id="UP001500840">
    <property type="component" value="Unassembled WGS sequence"/>
</dbReference>
<keyword evidence="3" id="KW-1185">Reference proteome</keyword>
<dbReference type="InterPro" id="IPR050415">
    <property type="entry name" value="MRET"/>
</dbReference>
<gene>
    <name evidence="2" type="ORF">GCM10023156_60140</name>
</gene>
<organism evidence="2 3">
    <name type="scientific">Novipirellula rosea</name>
    <dbReference type="NCBI Taxonomy" id="1031540"/>
    <lineage>
        <taxon>Bacteria</taxon>
        <taxon>Pseudomonadati</taxon>
        <taxon>Planctomycetota</taxon>
        <taxon>Planctomycetia</taxon>
        <taxon>Pirellulales</taxon>
        <taxon>Pirellulaceae</taxon>
        <taxon>Novipirellula</taxon>
    </lineage>
</organism>
<proteinExistence type="predicted"/>
<reference evidence="3" key="1">
    <citation type="journal article" date="2019" name="Int. J. Syst. Evol. Microbiol.">
        <title>The Global Catalogue of Microorganisms (GCM) 10K type strain sequencing project: providing services to taxonomists for standard genome sequencing and annotation.</title>
        <authorList>
            <consortium name="The Broad Institute Genomics Platform"/>
            <consortium name="The Broad Institute Genome Sequencing Center for Infectious Disease"/>
            <person name="Wu L."/>
            <person name="Ma J."/>
        </authorList>
    </citation>
    <scope>NUCLEOTIDE SEQUENCE [LARGE SCALE GENOMIC DNA]</scope>
    <source>
        <strain evidence="3">JCM 17759</strain>
    </source>
</reference>
<dbReference type="InterPro" id="IPR001433">
    <property type="entry name" value="OxRdtase_FAD/NAD-bd"/>
</dbReference>